<protein>
    <submittedName>
        <fullName evidence="1">Glycosyltransferase</fullName>
    </submittedName>
</protein>
<dbReference type="SUPFAM" id="SSF51445">
    <property type="entry name" value="(Trans)glycosidases"/>
    <property type="match status" value="1"/>
</dbReference>
<name>A0A4Y9SEC5_9BURK</name>
<dbReference type="Gene3D" id="3.40.50.2000">
    <property type="entry name" value="Glycogen Phosphorylase B"/>
    <property type="match status" value="1"/>
</dbReference>
<keyword evidence="1" id="KW-0808">Transferase</keyword>
<dbReference type="RefSeq" id="WP_135202127.1">
    <property type="nucleotide sequence ID" value="NZ_SPVG01000144.1"/>
</dbReference>
<dbReference type="Gene3D" id="3.20.20.80">
    <property type="entry name" value="Glycosidases"/>
    <property type="match status" value="1"/>
</dbReference>
<dbReference type="EMBL" id="SPVG01000144">
    <property type="protein sequence ID" value="TFW20961.1"/>
    <property type="molecule type" value="Genomic_DNA"/>
</dbReference>
<dbReference type="InterPro" id="IPR017853">
    <property type="entry name" value="GH"/>
</dbReference>
<evidence type="ECO:0000313" key="2">
    <source>
        <dbReference type="Proteomes" id="UP000297729"/>
    </source>
</evidence>
<comment type="caution">
    <text evidence="1">The sequence shown here is derived from an EMBL/GenBank/DDBJ whole genome shotgun (WGS) entry which is preliminary data.</text>
</comment>
<dbReference type="AlphaFoldDB" id="A0A4Y9SEC5"/>
<dbReference type="Proteomes" id="UP000297729">
    <property type="component" value="Unassembled WGS sequence"/>
</dbReference>
<organism evidence="1 2">
    <name type="scientific">Duganella callida</name>
    <dbReference type="NCBI Taxonomy" id="2561932"/>
    <lineage>
        <taxon>Bacteria</taxon>
        <taxon>Pseudomonadati</taxon>
        <taxon>Pseudomonadota</taxon>
        <taxon>Betaproteobacteria</taxon>
        <taxon>Burkholderiales</taxon>
        <taxon>Oxalobacteraceae</taxon>
        <taxon>Telluria group</taxon>
        <taxon>Duganella</taxon>
    </lineage>
</organism>
<dbReference type="GO" id="GO:0016740">
    <property type="term" value="F:transferase activity"/>
    <property type="evidence" value="ECO:0007669"/>
    <property type="project" value="UniProtKB-KW"/>
</dbReference>
<gene>
    <name evidence="1" type="ORF">E4L98_13795</name>
</gene>
<dbReference type="OrthoDB" id="9816564at2"/>
<proteinExistence type="predicted"/>
<keyword evidence="2" id="KW-1185">Reference proteome</keyword>
<dbReference type="Pfam" id="PF13692">
    <property type="entry name" value="Glyco_trans_1_4"/>
    <property type="match status" value="1"/>
</dbReference>
<reference evidence="1 2" key="1">
    <citation type="submission" date="2019-03" db="EMBL/GenBank/DDBJ databases">
        <title>Draft Genome Sequence of Duganella callidus sp. nov., a Novel Duganella Species Isolated from Cultivated Soil.</title>
        <authorList>
            <person name="Raths R."/>
            <person name="Peta V."/>
            <person name="Bucking H."/>
        </authorList>
    </citation>
    <scope>NUCLEOTIDE SEQUENCE [LARGE SCALE GENOMIC DNA]</scope>
    <source>
        <strain evidence="1 2">DN04</strain>
    </source>
</reference>
<dbReference type="SUPFAM" id="SSF53756">
    <property type="entry name" value="UDP-Glycosyltransferase/glycogen phosphorylase"/>
    <property type="match status" value="1"/>
</dbReference>
<feature type="non-terminal residue" evidence="1">
    <location>
        <position position="763"/>
    </location>
</feature>
<sequence>MPSVRDSAPYASFWQAGYEGADHINQAGVPLQLNRDTGHLQRAREDYDLLQQFGIRTVRESAGWRLCERDGRYDFSSLDSRLRAARELGLQICWTFCHYGWPQDLDFLGPEFVPRFARYCRALAEYLAPWAGPQPVYTPLNEISFTSWNLTRGQFYCMNMHDPRAGHEGKRQLVRAQLAGCDAIRAVTPGARFLVTDPLIHITAPSRRPDLRPLAAALNASQFEAWDMLSGRAAPELGGAPDYLDLIGANYYHSNQWECCDDQRLWWHLGDPLRAPLHRLLTELHHRYGRPLLLAETSHVGSGRGAWLRDVASEAVLAVQHGADLRGVCLYPVVDRPDWEDPRHWHRAGLWDMDRHGPDPLARRLVQPYADALRQAQELTTRLCTCADTQMRDMPTIVVFSHLRWDAFSHRPQQLLTRLAPYYRIVYVEEPVHGDGGAYLVSSAPAPNVTVVRPHTPAGAGGFGDGQLAALQPLLAGLAPPGADVIAWFCTPMALPLLPALDARLVVYDCIDELSAHRHAPRQLPQREKALLTIADLVFTAGPGLHRARRAQHPAVHCFPGSVDAIHFEQALDRDNTHPAHDAIAHPRLGYHGPFDECVDTTLLAAIADARPDWQLVMVGSVREAAALTLPRRPNIHYLGRQPYQAIPHLLAGWDVCLLPLALNHATRHANPAQVLEYMAAALPIVSTDIADIRQAYGDVVRICRTHGQFIAACDDALALPPEHRDAMALRMRDIVGRSSWQATADAMRALLDSTPARQGGSA</sequence>
<evidence type="ECO:0000313" key="1">
    <source>
        <dbReference type="EMBL" id="TFW20961.1"/>
    </source>
</evidence>
<accession>A0A4Y9SEC5</accession>